<dbReference type="InterPro" id="IPR027473">
    <property type="entry name" value="L-asparaginase_C"/>
</dbReference>
<keyword evidence="10" id="KW-0732">Signal</keyword>
<evidence type="ECO:0000259" key="11">
    <source>
        <dbReference type="Pfam" id="PF00710"/>
    </source>
</evidence>
<evidence type="ECO:0000256" key="5">
    <source>
        <dbReference type="PIRSR" id="PIRSR001220-1"/>
    </source>
</evidence>
<dbReference type="SUPFAM" id="SSF53774">
    <property type="entry name" value="Glutaminase/Asparaginase"/>
    <property type="match status" value="1"/>
</dbReference>
<dbReference type="EC" id="3.5.1.1" evidence="2"/>
<dbReference type="RefSeq" id="XP_018161381.1">
    <property type="nucleotide sequence ID" value="XM_018300135.1"/>
</dbReference>
<dbReference type="PANTHER" id="PTHR11707:SF28">
    <property type="entry name" value="60 KDA LYSOPHOSPHOLIPASE"/>
    <property type="match status" value="1"/>
</dbReference>
<dbReference type="PROSITE" id="PS51732">
    <property type="entry name" value="ASN_GLN_ASE_3"/>
    <property type="match status" value="1"/>
</dbReference>
<proteinExistence type="inferred from homology"/>
<name>A0A1B7YLQ6_COLHI</name>
<dbReference type="Pfam" id="PF00710">
    <property type="entry name" value="Asparaginase"/>
    <property type="match status" value="1"/>
</dbReference>
<dbReference type="Pfam" id="PF17763">
    <property type="entry name" value="Asparaginase_C"/>
    <property type="match status" value="1"/>
</dbReference>
<gene>
    <name evidence="13" type="ORF">CH63R_05160</name>
</gene>
<dbReference type="PANTHER" id="PTHR11707">
    <property type="entry name" value="L-ASPARAGINASE"/>
    <property type="match status" value="1"/>
</dbReference>
<feature type="domain" description="L-asparaginase N-terminal" evidence="11">
    <location>
        <begin position="46"/>
        <end position="238"/>
    </location>
</feature>
<evidence type="ECO:0000256" key="1">
    <source>
        <dbReference type="ARBA" id="ARBA00010518"/>
    </source>
</evidence>
<dbReference type="FunFam" id="3.40.50.1170:FF:000001">
    <property type="entry name" value="L-asparaginase 2"/>
    <property type="match status" value="1"/>
</dbReference>
<dbReference type="Gene3D" id="3.40.50.40">
    <property type="match status" value="1"/>
</dbReference>
<dbReference type="KEGG" id="chig:CH63R_05160"/>
<keyword evidence="14" id="KW-1185">Reference proteome</keyword>
<sequence>MQTRNLLLAASNLALGLAAPASPPVPLPAYNLLSSRETHFNASLPNITIFATGGTIAGSAASNAQTTGYQAGALGVDILIDAVPELRNVSNVSGVQVANVDSGSITPGILLNLTRLVQEALDDPYCQGAVVTHGTDTLEESAFFLQLAVRSEKPVVVVGAMRPATAISADGPINLLEAVTLAASPDARGRGTMVVLNDRIGSAFYTSKTHSNSLDTFRAVEQGYLGFFLDIKPVFYYPPVLPLGHAYFNVSAATELPQVDILFGHQALNPAIAKAAVESGAKGLVLAGMGAGGWTTPGREALKTLAQENNTHIVVSSRTMGGFVEDSDAPNTYGGWNLNPEKARIMLQLALYSGYVSEQLETLFKYAP</sequence>
<feature type="signal peptide" evidence="10">
    <location>
        <begin position="1"/>
        <end position="18"/>
    </location>
</feature>
<dbReference type="InterPro" id="IPR027474">
    <property type="entry name" value="L-asparaginase_N"/>
</dbReference>
<dbReference type="InterPro" id="IPR006034">
    <property type="entry name" value="Asparaginase/glutaminase-like"/>
</dbReference>
<dbReference type="GeneID" id="28864242"/>
<evidence type="ECO:0000259" key="12">
    <source>
        <dbReference type="Pfam" id="PF17763"/>
    </source>
</evidence>
<dbReference type="PIRSF" id="PIRSF001220">
    <property type="entry name" value="L-ASNase_gatD"/>
    <property type="match status" value="1"/>
</dbReference>
<dbReference type="PIRSF" id="PIRSF500176">
    <property type="entry name" value="L_ASNase"/>
    <property type="match status" value="1"/>
</dbReference>
<keyword evidence="3" id="KW-0378">Hydrolase</keyword>
<dbReference type="GO" id="GO:0004067">
    <property type="term" value="F:asparaginase activity"/>
    <property type="evidence" value="ECO:0007669"/>
    <property type="project" value="UniProtKB-UniRule"/>
</dbReference>
<dbReference type="AlphaFoldDB" id="A0A1B7YLQ6"/>
<dbReference type="Proteomes" id="UP000092177">
    <property type="component" value="Chromosome 3"/>
</dbReference>
<dbReference type="InterPro" id="IPR004550">
    <property type="entry name" value="AsnASE_II"/>
</dbReference>
<dbReference type="SMART" id="SM00870">
    <property type="entry name" value="Asparaginase"/>
    <property type="match status" value="1"/>
</dbReference>
<evidence type="ECO:0000256" key="9">
    <source>
        <dbReference type="RuleBase" id="RU004456"/>
    </source>
</evidence>
<evidence type="ECO:0000313" key="14">
    <source>
        <dbReference type="Proteomes" id="UP000092177"/>
    </source>
</evidence>
<dbReference type="Gene3D" id="3.40.50.1170">
    <property type="entry name" value="L-asparaginase, N-terminal domain"/>
    <property type="match status" value="1"/>
</dbReference>
<dbReference type="GO" id="GO:0006530">
    <property type="term" value="P:L-asparagine catabolic process"/>
    <property type="evidence" value="ECO:0007669"/>
    <property type="project" value="UniProtKB-ARBA"/>
</dbReference>
<feature type="binding site" evidence="6">
    <location>
        <position position="102"/>
    </location>
    <ligand>
        <name>substrate</name>
    </ligand>
</feature>
<organism evidence="13 14">
    <name type="scientific">Colletotrichum higginsianum (strain IMI 349063)</name>
    <name type="common">Crucifer anthracnose fungus</name>
    <dbReference type="NCBI Taxonomy" id="759273"/>
    <lineage>
        <taxon>Eukaryota</taxon>
        <taxon>Fungi</taxon>
        <taxon>Dikarya</taxon>
        <taxon>Ascomycota</taxon>
        <taxon>Pezizomycotina</taxon>
        <taxon>Sordariomycetes</taxon>
        <taxon>Hypocreomycetidae</taxon>
        <taxon>Glomerellales</taxon>
        <taxon>Glomerellaceae</taxon>
        <taxon>Colletotrichum</taxon>
        <taxon>Colletotrichum destructivum species complex</taxon>
    </lineage>
</organism>
<dbReference type="InterPro" id="IPR036152">
    <property type="entry name" value="Asp/glu_Ase-like_sf"/>
</dbReference>
<dbReference type="OrthoDB" id="542841at2759"/>
<evidence type="ECO:0000256" key="6">
    <source>
        <dbReference type="PIRSR" id="PIRSR001220-2"/>
    </source>
</evidence>
<feature type="active site" description="O-isoaspartyl threonine intermediate" evidence="5">
    <location>
        <position position="55"/>
    </location>
</feature>
<dbReference type="PRINTS" id="PR00139">
    <property type="entry name" value="ASNGLNASE"/>
</dbReference>
<evidence type="ECO:0000256" key="2">
    <source>
        <dbReference type="ARBA" id="ARBA00012920"/>
    </source>
</evidence>
<dbReference type="VEuPathDB" id="FungiDB:CH63R_05160"/>
<evidence type="ECO:0000256" key="7">
    <source>
        <dbReference type="PROSITE-ProRule" id="PRU10099"/>
    </source>
</evidence>
<evidence type="ECO:0000256" key="3">
    <source>
        <dbReference type="ARBA" id="ARBA00022801"/>
    </source>
</evidence>
<evidence type="ECO:0000256" key="8">
    <source>
        <dbReference type="PROSITE-ProRule" id="PRU10100"/>
    </source>
</evidence>
<feature type="domain" description="Asparaginase/glutaminase C-terminal" evidence="12">
    <location>
        <begin position="258"/>
        <end position="364"/>
    </location>
</feature>
<comment type="caution">
    <text evidence="13">The sequence shown here is derived from an EMBL/GenBank/DDBJ whole genome shotgun (WGS) entry which is preliminary data.</text>
</comment>
<accession>A0A1B7YLQ6</accession>
<dbReference type="CDD" id="cd08964">
    <property type="entry name" value="L-asparaginase_II"/>
    <property type="match status" value="1"/>
</dbReference>
<protein>
    <recommendedName>
        <fullName evidence="2">asparaginase</fullName>
        <ecNumber evidence="2">3.5.1.1</ecNumber>
    </recommendedName>
</protein>
<feature type="active site" evidence="8">
    <location>
        <position position="135"/>
    </location>
</feature>
<dbReference type="PROSITE" id="PS00144">
    <property type="entry name" value="ASN_GLN_ASE_1"/>
    <property type="match status" value="1"/>
</dbReference>
<evidence type="ECO:0000256" key="4">
    <source>
        <dbReference type="ARBA" id="ARBA00049366"/>
    </source>
</evidence>
<evidence type="ECO:0000313" key="13">
    <source>
        <dbReference type="EMBL" id="OBR12864.1"/>
    </source>
</evidence>
<comment type="catalytic activity">
    <reaction evidence="4">
        <text>L-asparagine + H2O = L-aspartate + NH4(+)</text>
        <dbReference type="Rhea" id="RHEA:21016"/>
        <dbReference type="ChEBI" id="CHEBI:15377"/>
        <dbReference type="ChEBI" id="CHEBI:28938"/>
        <dbReference type="ChEBI" id="CHEBI:29991"/>
        <dbReference type="ChEBI" id="CHEBI:58048"/>
        <dbReference type="EC" id="3.5.1.1"/>
    </reaction>
</comment>
<dbReference type="InterPro" id="IPR027475">
    <property type="entry name" value="Asparaginase/glutaminase_AS2"/>
</dbReference>
<dbReference type="NCBIfam" id="TIGR00520">
    <property type="entry name" value="asnASE_II"/>
    <property type="match status" value="1"/>
</dbReference>
<dbReference type="InterPro" id="IPR020827">
    <property type="entry name" value="Asparaginase/glutaminase_AS1"/>
</dbReference>
<feature type="active site" evidence="7">
    <location>
        <position position="55"/>
    </location>
</feature>
<dbReference type="InterPro" id="IPR037152">
    <property type="entry name" value="L-asparaginase_N_sf"/>
</dbReference>
<reference evidence="14" key="1">
    <citation type="journal article" date="2017" name="BMC Genomics">
        <title>Gapless genome assembly of Colletotrichum higginsianum reveals chromosome structure and association of transposable elements with secondary metabolite gene clusters.</title>
        <authorList>
            <person name="Dallery J.-F."/>
            <person name="Lapalu N."/>
            <person name="Zampounis A."/>
            <person name="Pigne S."/>
            <person name="Luyten I."/>
            <person name="Amselem J."/>
            <person name="Wittenberg A.H.J."/>
            <person name="Zhou S."/>
            <person name="de Queiroz M.V."/>
            <person name="Robin G.P."/>
            <person name="Auger A."/>
            <person name="Hainaut M."/>
            <person name="Henrissat B."/>
            <person name="Kim K.-T."/>
            <person name="Lee Y.-H."/>
            <person name="Lespinet O."/>
            <person name="Schwartz D.C."/>
            <person name="Thon M.R."/>
            <person name="O'Connell R.J."/>
        </authorList>
    </citation>
    <scope>NUCLEOTIDE SEQUENCE [LARGE SCALE GENOMIC DNA]</scope>
    <source>
        <strain evidence="14">IMI 349063</strain>
    </source>
</reference>
<dbReference type="PROSITE" id="PS00917">
    <property type="entry name" value="ASN_GLN_ASE_2"/>
    <property type="match status" value="1"/>
</dbReference>
<evidence type="ECO:0000256" key="10">
    <source>
        <dbReference type="SAM" id="SignalP"/>
    </source>
</evidence>
<feature type="chain" id="PRO_5008601759" description="asparaginase" evidence="10">
    <location>
        <begin position="19"/>
        <end position="368"/>
    </location>
</feature>
<dbReference type="EMBL" id="LTAN01000003">
    <property type="protein sequence ID" value="OBR12864.1"/>
    <property type="molecule type" value="Genomic_DNA"/>
</dbReference>
<dbReference type="InterPro" id="IPR040919">
    <property type="entry name" value="Asparaginase_C"/>
</dbReference>
<comment type="similarity">
    <text evidence="1 9">Belongs to the asparaginase 1 family.</text>
</comment>
<feature type="binding site" evidence="6">
    <location>
        <begin position="135"/>
        <end position="136"/>
    </location>
    <ligand>
        <name>substrate</name>
    </ligand>
</feature>